<dbReference type="SUPFAM" id="SSF52980">
    <property type="entry name" value="Restriction endonuclease-like"/>
    <property type="match status" value="1"/>
</dbReference>
<organism evidence="3 4">
    <name type="scientific">Nodularia harveyana UHCC-0300</name>
    <dbReference type="NCBI Taxonomy" id="2974287"/>
    <lineage>
        <taxon>Bacteria</taxon>
        <taxon>Bacillati</taxon>
        <taxon>Cyanobacteriota</taxon>
        <taxon>Cyanophyceae</taxon>
        <taxon>Nostocales</taxon>
        <taxon>Nodulariaceae</taxon>
        <taxon>Nodularia</taxon>
    </lineage>
</organism>
<dbReference type="Proteomes" id="UP001302120">
    <property type="component" value="Unassembled WGS sequence"/>
</dbReference>
<dbReference type="InterPro" id="IPR011335">
    <property type="entry name" value="Restrct_endonuc-II-like"/>
</dbReference>
<accession>A0ABU5UCR2</accession>
<dbReference type="CDD" id="cd06260">
    <property type="entry name" value="DUF820-like"/>
    <property type="match status" value="1"/>
</dbReference>
<proteinExistence type="predicted"/>
<feature type="coiled-coil region" evidence="1">
    <location>
        <begin position="201"/>
        <end position="231"/>
    </location>
</feature>
<comment type="caution">
    <text evidence="3">The sequence shown here is derived from an EMBL/GenBank/DDBJ whole genome shotgun (WGS) entry which is preliminary data.</text>
</comment>
<keyword evidence="4" id="KW-1185">Reference proteome</keyword>
<sequence>MVEQILINTDDFYVPDANRLVTEDDTPVDNFASEKQQRLLVGSLYSSLQNQTFLAAANVGVYYTDLQPPIVPDVFLSLDVQIPEKWWEKHNRCYMVWRFGKPPEVVIEIVSNKEGDELGKKLEIYEQMRASYYIVYDPNQQLGEQVLRIYELRGRRYFETSETWLEQVGLGLTLWSGKFEGRQDNWLRWCYEDGTIVPTGDERAEQEKQRAEQAEERAQLLAERLRDMGINPDTL</sequence>
<keyword evidence="3" id="KW-0540">Nuclease</keyword>
<dbReference type="RefSeq" id="WP_323195664.1">
    <property type="nucleotide sequence ID" value="NZ_JAYGHG010000009.1"/>
</dbReference>
<keyword evidence="3" id="KW-0378">Hydrolase</keyword>
<dbReference type="EMBL" id="JAYGHG010000009">
    <property type="protein sequence ID" value="MEA5581330.1"/>
    <property type="molecule type" value="Genomic_DNA"/>
</dbReference>
<evidence type="ECO:0000313" key="3">
    <source>
        <dbReference type="EMBL" id="MEA5581330.1"/>
    </source>
</evidence>
<keyword evidence="1" id="KW-0175">Coiled coil</keyword>
<gene>
    <name evidence="3" type="ORF">VB620_08265</name>
</gene>
<evidence type="ECO:0000259" key="2">
    <source>
        <dbReference type="Pfam" id="PF05685"/>
    </source>
</evidence>
<dbReference type="InterPro" id="IPR008538">
    <property type="entry name" value="Uma2"/>
</dbReference>
<evidence type="ECO:0000256" key="1">
    <source>
        <dbReference type="SAM" id="Coils"/>
    </source>
</evidence>
<evidence type="ECO:0000313" key="4">
    <source>
        <dbReference type="Proteomes" id="UP001302120"/>
    </source>
</evidence>
<name>A0ABU5UCR2_9CYAN</name>
<dbReference type="PANTHER" id="PTHR33352">
    <property type="entry name" value="SLR1095 PROTEIN"/>
    <property type="match status" value="1"/>
</dbReference>
<keyword evidence="3" id="KW-0255">Endonuclease</keyword>
<reference evidence="3 4" key="1">
    <citation type="submission" date="2023-12" db="EMBL/GenBank/DDBJ databases">
        <title>Baltic Sea Cyanobacteria.</title>
        <authorList>
            <person name="Delbaje E."/>
            <person name="Fewer D.P."/>
            <person name="Shishido T.K."/>
        </authorList>
    </citation>
    <scope>NUCLEOTIDE SEQUENCE [LARGE SCALE GENOMIC DNA]</scope>
    <source>
        <strain evidence="3 4">UHCC-0300</strain>
    </source>
</reference>
<dbReference type="GO" id="GO:0004519">
    <property type="term" value="F:endonuclease activity"/>
    <property type="evidence" value="ECO:0007669"/>
    <property type="project" value="UniProtKB-KW"/>
</dbReference>
<dbReference type="Gene3D" id="3.90.1570.10">
    <property type="entry name" value="tt1808, chain A"/>
    <property type="match status" value="1"/>
</dbReference>
<dbReference type="Pfam" id="PF05685">
    <property type="entry name" value="Uma2"/>
    <property type="match status" value="1"/>
</dbReference>
<dbReference type="InterPro" id="IPR012296">
    <property type="entry name" value="Nuclease_put_TT1808"/>
</dbReference>
<feature type="domain" description="Putative restriction endonuclease" evidence="2">
    <location>
        <begin position="27"/>
        <end position="153"/>
    </location>
</feature>
<protein>
    <submittedName>
        <fullName evidence="3">Uma2 family endonuclease</fullName>
    </submittedName>
</protein>
<dbReference type="PANTHER" id="PTHR33352:SF3">
    <property type="entry name" value="SLR1612 PROTEIN"/>
    <property type="match status" value="1"/>
</dbReference>